<dbReference type="SUPFAM" id="SSF54534">
    <property type="entry name" value="FKBP-like"/>
    <property type="match status" value="1"/>
</dbReference>
<comment type="subcellular location">
    <subcellularLocation>
        <location evidence="2">Cytoplasm</location>
    </subcellularLocation>
</comment>
<dbReference type="FunFam" id="3.10.50.40:FF:000001">
    <property type="entry name" value="Trigger factor"/>
    <property type="match status" value="1"/>
</dbReference>
<evidence type="ECO:0000256" key="3">
    <source>
        <dbReference type="ARBA" id="ARBA00005464"/>
    </source>
</evidence>
<feature type="transmembrane region" description="Helical" evidence="11">
    <location>
        <begin position="31"/>
        <end position="54"/>
    </location>
</feature>
<comment type="function">
    <text evidence="9">Involved in protein export. Acts as a chaperone by maintaining the newly synthesized protein in an open conformation. Functions as a peptidyl-prolyl cis-trans isomerase.</text>
</comment>
<evidence type="ECO:0000256" key="1">
    <source>
        <dbReference type="ARBA" id="ARBA00000971"/>
    </source>
</evidence>
<keyword evidence="11" id="KW-0472">Membrane</keyword>
<dbReference type="EMBL" id="DPVV01000615">
    <property type="protein sequence ID" value="HCL04419.1"/>
    <property type="molecule type" value="Genomic_DNA"/>
</dbReference>
<dbReference type="GO" id="GO:0015031">
    <property type="term" value="P:protein transport"/>
    <property type="evidence" value="ECO:0007669"/>
    <property type="project" value="InterPro"/>
</dbReference>
<evidence type="ECO:0000259" key="12">
    <source>
        <dbReference type="PROSITE" id="PS50059"/>
    </source>
</evidence>
<evidence type="ECO:0000256" key="8">
    <source>
        <dbReference type="ARBA" id="ARBA00023306"/>
    </source>
</evidence>
<keyword evidence="5 10" id="KW-0697">Rotamase</keyword>
<dbReference type="Pfam" id="PF00254">
    <property type="entry name" value="FKBP_C"/>
    <property type="match status" value="1"/>
</dbReference>
<proteinExistence type="inferred from homology"/>
<reference evidence="13 14" key="1">
    <citation type="journal article" date="2018" name="Nat. Biotechnol.">
        <title>A standardized bacterial taxonomy based on genome phylogeny substantially revises the tree of life.</title>
        <authorList>
            <person name="Parks D.H."/>
            <person name="Chuvochina M."/>
            <person name="Waite D.W."/>
            <person name="Rinke C."/>
            <person name="Skarshewski A."/>
            <person name="Chaumeil P.A."/>
            <person name="Hugenholtz P."/>
        </authorList>
    </citation>
    <scope>NUCLEOTIDE SEQUENCE [LARGE SCALE GENOMIC DNA]</scope>
    <source>
        <strain evidence="13">UBA11728</strain>
    </source>
</reference>
<dbReference type="InterPro" id="IPR008880">
    <property type="entry name" value="Trigger_fac_C"/>
</dbReference>
<keyword evidence="11" id="KW-1133">Transmembrane helix</keyword>
<evidence type="ECO:0000256" key="4">
    <source>
        <dbReference type="ARBA" id="ARBA00022618"/>
    </source>
</evidence>
<evidence type="ECO:0000256" key="7">
    <source>
        <dbReference type="ARBA" id="ARBA00023235"/>
    </source>
</evidence>
<comment type="catalytic activity">
    <reaction evidence="1 10">
        <text>[protein]-peptidylproline (omega=180) = [protein]-peptidylproline (omega=0)</text>
        <dbReference type="Rhea" id="RHEA:16237"/>
        <dbReference type="Rhea" id="RHEA-COMP:10747"/>
        <dbReference type="Rhea" id="RHEA-COMP:10748"/>
        <dbReference type="ChEBI" id="CHEBI:83833"/>
        <dbReference type="ChEBI" id="CHEBI:83834"/>
        <dbReference type="EC" id="5.2.1.8"/>
    </reaction>
</comment>
<evidence type="ECO:0000256" key="6">
    <source>
        <dbReference type="ARBA" id="ARBA00023186"/>
    </source>
</evidence>
<name>A0A3D2XBA7_9FIRM</name>
<dbReference type="GO" id="GO:0003755">
    <property type="term" value="F:peptidyl-prolyl cis-trans isomerase activity"/>
    <property type="evidence" value="ECO:0007669"/>
    <property type="project" value="UniProtKB-KW"/>
</dbReference>
<evidence type="ECO:0000313" key="14">
    <source>
        <dbReference type="Proteomes" id="UP000262969"/>
    </source>
</evidence>
<dbReference type="GO" id="GO:0051301">
    <property type="term" value="P:cell division"/>
    <property type="evidence" value="ECO:0007669"/>
    <property type="project" value="UniProtKB-KW"/>
</dbReference>
<sequence>MEKEKEPVMSMSKERKIARKKEIEQMKRNAIISKIVSICVVAVLCVGLVSYIGYSIHRKATRVTPNSNFSAQLNDKGFIDGVDASSLLTLVDYKTIKAPLSEIEYSDESVAKDIEKAVEAKKTLNKETDAAIANGNIVNIDYVGTVDGKEFEGGNTNEEGTDLKIGSKTYVEGFEEQLIGHKIGDEVTVKVTFPSDYKNEELAGKDAEFKVKINGIYDVPEFTDAFVKENLSEQASNVEDYKKYLKDTNYATNLTNYIVKYLADNTTVTSYPEKYVKQSKSLLKFSEQSYYNSMNQYYIENLGTPAYKSFEEYTGVSEKEYDKSLIEPAEKQVKAALIYQAILEKEGVTVTEDDYIAYLETQGQTKEDFDNQVEIYGKNYKLQEMVKIKALDIVKGMITVE</sequence>
<dbReference type="EC" id="5.2.1.8" evidence="10"/>
<dbReference type="SUPFAM" id="SSF109998">
    <property type="entry name" value="Triger factor/SurA peptide-binding domain-like"/>
    <property type="match status" value="1"/>
</dbReference>
<protein>
    <recommendedName>
        <fullName evidence="10">peptidylprolyl isomerase</fullName>
        <ecNumber evidence="10">5.2.1.8</ecNumber>
    </recommendedName>
</protein>
<dbReference type="PROSITE" id="PS50059">
    <property type="entry name" value="FKBP_PPIASE"/>
    <property type="match status" value="1"/>
</dbReference>
<feature type="domain" description="PPIase FKBP-type" evidence="12">
    <location>
        <begin position="135"/>
        <end position="197"/>
    </location>
</feature>
<dbReference type="GO" id="GO:0005737">
    <property type="term" value="C:cytoplasm"/>
    <property type="evidence" value="ECO:0007669"/>
    <property type="project" value="UniProtKB-SubCell"/>
</dbReference>
<keyword evidence="7 10" id="KW-0413">Isomerase</keyword>
<evidence type="ECO:0000256" key="9">
    <source>
        <dbReference type="ARBA" id="ARBA00024849"/>
    </source>
</evidence>
<comment type="similarity">
    <text evidence="3">Belongs to the FKBP-type PPIase family. Tig subfamily.</text>
</comment>
<comment type="caution">
    <text evidence="13">The sequence shown here is derived from an EMBL/GenBank/DDBJ whole genome shotgun (WGS) entry which is preliminary data.</text>
</comment>
<dbReference type="InterPro" id="IPR046357">
    <property type="entry name" value="PPIase_dom_sf"/>
</dbReference>
<dbReference type="InterPro" id="IPR027304">
    <property type="entry name" value="Trigger_fact/SurA_dom_sf"/>
</dbReference>
<organism evidence="13 14">
    <name type="scientific">Lachnoclostridium phytofermentans</name>
    <dbReference type="NCBI Taxonomy" id="66219"/>
    <lineage>
        <taxon>Bacteria</taxon>
        <taxon>Bacillati</taxon>
        <taxon>Bacillota</taxon>
        <taxon>Clostridia</taxon>
        <taxon>Lachnospirales</taxon>
        <taxon>Lachnospiraceae</taxon>
    </lineage>
</organism>
<evidence type="ECO:0000256" key="2">
    <source>
        <dbReference type="ARBA" id="ARBA00004496"/>
    </source>
</evidence>
<accession>A0A3D2XBA7</accession>
<gene>
    <name evidence="13" type="ORF">DHW61_18760</name>
</gene>
<evidence type="ECO:0000256" key="5">
    <source>
        <dbReference type="ARBA" id="ARBA00023110"/>
    </source>
</evidence>
<evidence type="ECO:0000256" key="11">
    <source>
        <dbReference type="SAM" id="Phobius"/>
    </source>
</evidence>
<keyword evidence="6" id="KW-0143">Chaperone</keyword>
<dbReference type="InterPro" id="IPR037041">
    <property type="entry name" value="Trigger_fac_C_sf"/>
</dbReference>
<dbReference type="AlphaFoldDB" id="A0A3D2XBA7"/>
<dbReference type="Proteomes" id="UP000262969">
    <property type="component" value="Unassembled WGS sequence"/>
</dbReference>
<dbReference type="Pfam" id="PF05698">
    <property type="entry name" value="Trigger_C"/>
    <property type="match status" value="1"/>
</dbReference>
<keyword evidence="4" id="KW-0132">Cell division</keyword>
<keyword evidence="8" id="KW-0131">Cell cycle</keyword>
<evidence type="ECO:0000256" key="10">
    <source>
        <dbReference type="PROSITE-ProRule" id="PRU00277"/>
    </source>
</evidence>
<dbReference type="Gene3D" id="1.10.3120.10">
    <property type="entry name" value="Trigger factor, C-terminal domain"/>
    <property type="match status" value="1"/>
</dbReference>
<keyword evidence="11" id="KW-0812">Transmembrane</keyword>
<dbReference type="Gene3D" id="3.10.50.40">
    <property type="match status" value="1"/>
</dbReference>
<dbReference type="GO" id="GO:0006457">
    <property type="term" value="P:protein folding"/>
    <property type="evidence" value="ECO:0007669"/>
    <property type="project" value="InterPro"/>
</dbReference>
<dbReference type="InterPro" id="IPR001179">
    <property type="entry name" value="PPIase_FKBP_dom"/>
</dbReference>
<evidence type="ECO:0000313" key="13">
    <source>
        <dbReference type="EMBL" id="HCL04419.1"/>
    </source>
</evidence>